<dbReference type="GO" id="GO:0007018">
    <property type="term" value="P:microtubule-based movement"/>
    <property type="evidence" value="ECO:0007669"/>
    <property type="project" value="InterPro"/>
</dbReference>
<dbReference type="Gene3D" id="1.10.8.720">
    <property type="entry name" value="Region D6 of dynein motor"/>
    <property type="match status" value="1"/>
</dbReference>
<organism evidence="3 4">
    <name type="scientific">Streblomastix strix</name>
    <dbReference type="NCBI Taxonomy" id="222440"/>
    <lineage>
        <taxon>Eukaryota</taxon>
        <taxon>Metamonada</taxon>
        <taxon>Preaxostyla</taxon>
        <taxon>Oxymonadida</taxon>
        <taxon>Streblomastigidae</taxon>
        <taxon>Streblomastix</taxon>
    </lineage>
</organism>
<evidence type="ECO:0000256" key="1">
    <source>
        <dbReference type="SAM" id="MobiDB-lite"/>
    </source>
</evidence>
<reference evidence="3 4" key="1">
    <citation type="submission" date="2019-03" db="EMBL/GenBank/DDBJ databases">
        <title>Single cell metagenomics reveals metabolic interactions within the superorganism composed of flagellate Streblomastix strix and complex community of Bacteroidetes bacteria on its surface.</title>
        <authorList>
            <person name="Treitli S.C."/>
            <person name="Kolisko M."/>
            <person name="Husnik F."/>
            <person name="Keeling P."/>
            <person name="Hampl V."/>
        </authorList>
    </citation>
    <scope>NUCLEOTIDE SEQUENCE [LARGE SCALE GENOMIC DNA]</scope>
    <source>
        <strain evidence="3">ST1C</strain>
    </source>
</reference>
<dbReference type="InterPro" id="IPR026983">
    <property type="entry name" value="DHC"/>
</dbReference>
<dbReference type="InterPro" id="IPR041658">
    <property type="entry name" value="AAA_lid_11"/>
</dbReference>
<dbReference type="InterPro" id="IPR042219">
    <property type="entry name" value="AAA_lid_11_sf"/>
</dbReference>
<feature type="domain" description="Dynein heavy chain AAA lid" evidence="2">
    <location>
        <begin position="19"/>
        <end position="69"/>
    </location>
</feature>
<dbReference type="Proteomes" id="UP000324800">
    <property type="component" value="Unassembled WGS sequence"/>
</dbReference>
<dbReference type="EMBL" id="SNRW01003720">
    <property type="protein sequence ID" value="KAA6389081.1"/>
    <property type="molecule type" value="Genomic_DNA"/>
</dbReference>
<name>A0A5J4W2E0_9EUKA</name>
<dbReference type="GO" id="GO:0045505">
    <property type="term" value="F:dynein intermediate chain binding"/>
    <property type="evidence" value="ECO:0007669"/>
    <property type="project" value="InterPro"/>
</dbReference>
<dbReference type="GO" id="GO:0030286">
    <property type="term" value="C:dynein complex"/>
    <property type="evidence" value="ECO:0007669"/>
    <property type="project" value="InterPro"/>
</dbReference>
<dbReference type="GO" id="GO:0051959">
    <property type="term" value="F:dynein light intermediate chain binding"/>
    <property type="evidence" value="ECO:0007669"/>
    <property type="project" value="InterPro"/>
</dbReference>
<accession>A0A5J4W2E0</accession>
<comment type="caution">
    <text evidence="3">The sequence shown here is derived from an EMBL/GenBank/DDBJ whole genome shotgun (WGS) entry which is preliminary data.</text>
</comment>
<feature type="region of interest" description="Disordered" evidence="1">
    <location>
        <begin position="73"/>
        <end position="106"/>
    </location>
</feature>
<dbReference type="Pfam" id="PF18198">
    <property type="entry name" value="AAA_lid_11"/>
    <property type="match status" value="1"/>
</dbReference>
<sequence>MPLAEHFDDHPDPLQRIDWKRLLFGLGFFHVVIYKRRKYGQLGWNIMYDWTLADLNFSRELLLEYLSGKHECDEDEQIDKDPIEGQENQQDQEEDGYDGNKQECNEKTKKKRKKKQVILDCDDETCPDISMILIPLKALVCIMGEITYVGRVTDVWDM</sequence>
<protein>
    <recommendedName>
        <fullName evidence="2">Dynein heavy chain AAA lid domain-containing protein</fullName>
    </recommendedName>
</protein>
<evidence type="ECO:0000259" key="2">
    <source>
        <dbReference type="Pfam" id="PF18198"/>
    </source>
</evidence>
<evidence type="ECO:0000313" key="4">
    <source>
        <dbReference type="Proteomes" id="UP000324800"/>
    </source>
</evidence>
<evidence type="ECO:0000313" key="3">
    <source>
        <dbReference type="EMBL" id="KAA6389081.1"/>
    </source>
</evidence>
<proteinExistence type="predicted"/>
<gene>
    <name evidence="3" type="ORF">EZS28_015392</name>
</gene>
<dbReference type="PANTHER" id="PTHR22878">
    <property type="entry name" value="DYNEIN HEAVY CHAIN 6, AXONEMAL-LIKE-RELATED"/>
    <property type="match status" value="1"/>
</dbReference>
<dbReference type="AlphaFoldDB" id="A0A5J4W2E0"/>